<keyword evidence="10" id="KW-1185">Reference proteome</keyword>
<dbReference type="Pfam" id="PF20172">
    <property type="entry name" value="DUF6538"/>
    <property type="match status" value="1"/>
</dbReference>
<dbReference type="Gene3D" id="1.10.443.10">
    <property type="entry name" value="Intergrase catalytic core"/>
    <property type="match status" value="1"/>
</dbReference>
<accession>A0A099CT90</accession>
<protein>
    <submittedName>
        <fullName evidence="9">Integrase</fullName>
    </submittedName>
</protein>
<dbReference type="InterPro" id="IPR002104">
    <property type="entry name" value="Integrase_catalytic"/>
</dbReference>
<keyword evidence="3 5" id="KW-0238">DNA-binding</keyword>
<gene>
    <name evidence="9" type="ORF">HNQ86_002591</name>
    <name evidence="8" type="ORF">LF63_0113305</name>
</gene>
<comment type="similarity">
    <text evidence="1">Belongs to the 'phage' integrase family.</text>
</comment>
<dbReference type="PROSITE" id="PS51898">
    <property type="entry name" value="TYR_RECOMBINASE"/>
    <property type="match status" value="1"/>
</dbReference>
<evidence type="ECO:0000256" key="4">
    <source>
        <dbReference type="ARBA" id="ARBA00023172"/>
    </source>
</evidence>
<dbReference type="InterPro" id="IPR010998">
    <property type="entry name" value="Integrase_recombinase_N"/>
</dbReference>
<evidence type="ECO:0000313" key="9">
    <source>
        <dbReference type="EMBL" id="MBB6185246.1"/>
    </source>
</evidence>
<reference evidence="9 11" key="2">
    <citation type="submission" date="2020-08" db="EMBL/GenBank/DDBJ databases">
        <title>Genomic Encyclopedia of Type Strains, Phase IV (KMG-IV): sequencing the most valuable type-strain genomes for metagenomic binning, comparative biology and taxonomic classification.</title>
        <authorList>
            <person name="Goeker M."/>
        </authorList>
    </citation>
    <scope>NUCLEOTIDE SEQUENCE [LARGE SCALE GENOMIC DNA]</scope>
    <source>
        <strain evidence="9 11">DSM 107085</strain>
    </source>
</reference>
<reference evidence="8 10" key="1">
    <citation type="submission" date="2014-09" db="EMBL/GenBank/DDBJ databases">
        <title>Xanthomonadaceae 3.5X direct submission.</title>
        <authorList>
            <person name="Fang T."/>
            <person name="Wang H."/>
        </authorList>
    </citation>
    <scope>NUCLEOTIDE SEQUENCE [LARGE SCALE GENOMIC DNA]</scope>
    <source>
        <strain evidence="8 10">3.5X</strain>
    </source>
</reference>
<sequence length="478" mass="53681">MRLPHHLIYRPSGFTFRLIVPTDLRAKLGRVVISRSLRTHDRAQAQVFALALAAQYAQVFRELRGQGVAKKGAPSIEDIVGAFGQGKVRPYEIDLVNGTIRTDGSAEEHERAMAALDKAAKVRAQMPVQAVPSAAIAQPVASPVKSSMPLYQAIRDYSEVEGPNLHSNTWSGRQRALRSFEEAVGRQRPVATITRPMAANWANDLVRSGMSKRTAVNYVSNVAQIFAYLIRQGHLTDNPVKGVMVMTKREKAKRRAEGHEWEAFTVDQLRRIYAPENIGKMSQLHNRWAAVLGLYTGARVGEVAQIFLRDIVKEGDIWCVRLTVESDGQALKNEHSRRLVPLHPDLITMGFADYVDRLRKMGEERLFPQVNLDGKAGKGSAISKNFGYLLQRKEVGVRPRREHGRVGFHSLRKTVVQSLQGTGVSDERRRAFVGHEQSDDVHATVYMRAWTAEELSSLWAGLKWGEWLRMDELRALLI</sequence>
<dbReference type="EMBL" id="JACHET010000001">
    <property type="protein sequence ID" value="MBB6185246.1"/>
    <property type="molecule type" value="Genomic_DNA"/>
</dbReference>
<keyword evidence="4" id="KW-0233">DNA recombination</keyword>
<dbReference type="GO" id="GO:0006310">
    <property type="term" value="P:DNA recombination"/>
    <property type="evidence" value="ECO:0007669"/>
    <property type="project" value="UniProtKB-KW"/>
</dbReference>
<dbReference type="InterPro" id="IPR013762">
    <property type="entry name" value="Integrase-like_cat_sf"/>
</dbReference>
<dbReference type="AlphaFoldDB" id="A0A099CT90"/>
<dbReference type="PANTHER" id="PTHR30349">
    <property type="entry name" value="PHAGE INTEGRASE-RELATED"/>
    <property type="match status" value="1"/>
</dbReference>
<dbReference type="SUPFAM" id="SSF56349">
    <property type="entry name" value="DNA breaking-rejoining enzymes"/>
    <property type="match status" value="1"/>
</dbReference>
<dbReference type="InterPro" id="IPR046668">
    <property type="entry name" value="DUF6538"/>
</dbReference>
<dbReference type="InterPro" id="IPR011010">
    <property type="entry name" value="DNA_brk_join_enz"/>
</dbReference>
<dbReference type="GO" id="GO:0015074">
    <property type="term" value="P:DNA integration"/>
    <property type="evidence" value="ECO:0007669"/>
    <property type="project" value="UniProtKB-KW"/>
</dbReference>
<feature type="domain" description="Tyr recombinase" evidence="6">
    <location>
        <begin position="259"/>
        <end position="460"/>
    </location>
</feature>
<evidence type="ECO:0000256" key="1">
    <source>
        <dbReference type="ARBA" id="ARBA00008857"/>
    </source>
</evidence>
<evidence type="ECO:0000259" key="6">
    <source>
        <dbReference type="PROSITE" id="PS51898"/>
    </source>
</evidence>
<dbReference type="Proteomes" id="UP000560000">
    <property type="component" value="Unassembled WGS sequence"/>
</dbReference>
<dbReference type="InterPro" id="IPR044068">
    <property type="entry name" value="CB"/>
</dbReference>
<dbReference type="GO" id="GO:0003677">
    <property type="term" value="F:DNA binding"/>
    <property type="evidence" value="ECO:0007669"/>
    <property type="project" value="UniProtKB-UniRule"/>
</dbReference>
<name>A0A099CT90_9GAMM</name>
<dbReference type="PROSITE" id="PS51900">
    <property type="entry name" value="CB"/>
    <property type="match status" value="1"/>
</dbReference>
<comment type="caution">
    <text evidence="8">The sequence shown here is derived from an EMBL/GenBank/DDBJ whole genome shotgun (WGS) entry which is preliminary data.</text>
</comment>
<evidence type="ECO:0000313" key="10">
    <source>
        <dbReference type="Proteomes" id="UP000029708"/>
    </source>
</evidence>
<evidence type="ECO:0000313" key="11">
    <source>
        <dbReference type="Proteomes" id="UP000560000"/>
    </source>
</evidence>
<dbReference type="InterPro" id="IPR050090">
    <property type="entry name" value="Tyrosine_recombinase_XerCD"/>
</dbReference>
<keyword evidence="2" id="KW-0229">DNA integration</keyword>
<evidence type="ECO:0000256" key="5">
    <source>
        <dbReference type="PROSITE-ProRule" id="PRU01248"/>
    </source>
</evidence>
<dbReference type="STRING" id="1543381.LF63_0113305"/>
<dbReference type="OrthoDB" id="9784724at2"/>
<dbReference type="HOGENOM" id="CLU_022238_6_0_6"/>
<dbReference type="RefSeq" id="WP_043102576.1">
    <property type="nucleotide sequence ID" value="NZ_JACHET010000001.1"/>
</dbReference>
<dbReference type="CDD" id="cd01184">
    <property type="entry name" value="INT_C_like_1"/>
    <property type="match status" value="1"/>
</dbReference>
<dbReference type="EMBL" id="JROI01000015">
    <property type="protein sequence ID" value="KGI76896.1"/>
    <property type="molecule type" value="Genomic_DNA"/>
</dbReference>
<dbReference type="Gene3D" id="1.10.150.130">
    <property type="match status" value="1"/>
</dbReference>
<evidence type="ECO:0000259" key="7">
    <source>
        <dbReference type="PROSITE" id="PS51900"/>
    </source>
</evidence>
<proteinExistence type="inferred from homology"/>
<dbReference type="Proteomes" id="UP000029708">
    <property type="component" value="Unassembled WGS sequence"/>
</dbReference>
<dbReference type="Pfam" id="PF00589">
    <property type="entry name" value="Phage_integrase"/>
    <property type="match status" value="1"/>
</dbReference>
<organism evidence="8 10">
    <name type="scientific">Oleiagrimonas soli</name>
    <dbReference type="NCBI Taxonomy" id="1543381"/>
    <lineage>
        <taxon>Bacteria</taxon>
        <taxon>Pseudomonadati</taxon>
        <taxon>Pseudomonadota</taxon>
        <taxon>Gammaproteobacteria</taxon>
        <taxon>Lysobacterales</taxon>
        <taxon>Rhodanobacteraceae</taxon>
        <taxon>Oleiagrimonas</taxon>
    </lineage>
</organism>
<dbReference type="PANTHER" id="PTHR30349:SF41">
    <property type="entry name" value="INTEGRASE_RECOMBINASE PROTEIN MJ0367-RELATED"/>
    <property type="match status" value="1"/>
</dbReference>
<evidence type="ECO:0000256" key="3">
    <source>
        <dbReference type="ARBA" id="ARBA00023125"/>
    </source>
</evidence>
<evidence type="ECO:0000256" key="2">
    <source>
        <dbReference type="ARBA" id="ARBA00022908"/>
    </source>
</evidence>
<feature type="domain" description="Core-binding (CB)" evidence="7">
    <location>
        <begin position="145"/>
        <end position="230"/>
    </location>
</feature>
<evidence type="ECO:0000313" key="8">
    <source>
        <dbReference type="EMBL" id="KGI76896.1"/>
    </source>
</evidence>